<dbReference type="PANTHER" id="PTHR34388">
    <property type="entry name" value="DNA POLYMERASE III SUBUNIT DELTA"/>
    <property type="match status" value="1"/>
</dbReference>
<dbReference type="GO" id="GO:0003887">
    <property type="term" value="F:DNA-directed DNA polymerase activity"/>
    <property type="evidence" value="ECO:0007669"/>
    <property type="project" value="UniProtKB-KW"/>
</dbReference>
<dbReference type="GO" id="GO:0009360">
    <property type="term" value="C:DNA polymerase III complex"/>
    <property type="evidence" value="ECO:0007669"/>
    <property type="project" value="TreeGrafter"/>
</dbReference>
<keyword evidence="5" id="KW-0239">DNA-directed DNA polymerase</keyword>
<dbReference type="PANTHER" id="PTHR34388:SF1">
    <property type="entry name" value="DNA POLYMERASE III SUBUNIT DELTA"/>
    <property type="match status" value="1"/>
</dbReference>
<evidence type="ECO:0000256" key="4">
    <source>
        <dbReference type="ARBA" id="ARBA00022705"/>
    </source>
</evidence>
<dbReference type="InterPro" id="IPR005790">
    <property type="entry name" value="DNA_polIII_delta"/>
</dbReference>
<dbReference type="GO" id="GO:0003677">
    <property type="term" value="F:DNA binding"/>
    <property type="evidence" value="ECO:0007669"/>
    <property type="project" value="InterPro"/>
</dbReference>
<evidence type="ECO:0000256" key="6">
    <source>
        <dbReference type="ARBA" id="ARBA00034754"/>
    </source>
</evidence>
<protein>
    <recommendedName>
        <fullName evidence="1">DNA-directed DNA polymerase</fullName>
        <ecNumber evidence="1">2.7.7.7</ecNumber>
    </recommendedName>
</protein>
<reference evidence="8" key="1">
    <citation type="submission" date="2018-06" db="EMBL/GenBank/DDBJ databases">
        <authorList>
            <person name="Zhirakovskaya E."/>
        </authorList>
    </citation>
    <scope>NUCLEOTIDE SEQUENCE</scope>
</reference>
<dbReference type="InterPro" id="IPR008921">
    <property type="entry name" value="DNA_pol3_clamp-load_cplx_C"/>
</dbReference>
<dbReference type="InterPro" id="IPR027417">
    <property type="entry name" value="P-loop_NTPase"/>
</dbReference>
<dbReference type="SUPFAM" id="SSF48019">
    <property type="entry name" value="post-AAA+ oligomerization domain-like"/>
    <property type="match status" value="1"/>
</dbReference>
<dbReference type="Gene3D" id="1.10.8.60">
    <property type="match status" value="1"/>
</dbReference>
<organism evidence="8">
    <name type="scientific">hydrothermal vent metagenome</name>
    <dbReference type="NCBI Taxonomy" id="652676"/>
    <lineage>
        <taxon>unclassified sequences</taxon>
        <taxon>metagenomes</taxon>
        <taxon>ecological metagenomes</taxon>
    </lineage>
</organism>
<keyword evidence="4" id="KW-0235">DNA replication</keyword>
<dbReference type="SUPFAM" id="SSF52540">
    <property type="entry name" value="P-loop containing nucleoside triphosphate hydrolases"/>
    <property type="match status" value="1"/>
</dbReference>
<evidence type="ECO:0000256" key="2">
    <source>
        <dbReference type="ARBA" id="ARBA00022679"/>
    </source>
</evidence>
<dbReference type="EC" id="2.7.7.7" evidence="1"/>
<evidence type="ECO:0000256" key="1">
    <source>
        <dbReference type="ARBA" id="ARBA00012417"/>
    </source>
</evidence>
<dbReference type="AlphaFoldDB" id="A0A3B0R771"/>
<name>A0A3B0R771_9ZZZZ</name>
<evidence type="ECO:0000313" key="8">
    <source>
        <dbReference type="EMBL" id="VAV88332.1"/>
    </source>
</evidence>
<comment type="catalytic activity">
    <reaction evidence="7">
        <text>DNA(n) + a 2'-deoxyribonucleoside 5'-triphosphate = DNA(n+1) + diphosphate</text>
        <dbReference type="Rhea" id="RHEA:22508"/>
        <dbReference type="Rhea" id="RHEA-COMP:17339"/>
        <dbReference type="Rhea" id="RHEA-COMP:17340"/>
        <dbReference type="ChEBI" id="CHEBI:33019"/>
        <dbReference type="ChEBI" id="CHEBI:61560"/>
        <dbReference type="ChEBI" id="CHEBI:173112"/>
        <dbReference type="EC" id="2.7.7.7"/>
    </reaction>
</comment>
<evidence type="ECO:0000256" key="7">
    <source>
        <dbReference type="ARBA" id="ARBA00049244"/>
    </source>
</evidence>
<comment type="similarity">
    <text evidence="6">Belongs to the DNA polymerase HolA subunit family.</text>
</comment>
<keyword evidence="2" id="KW-0808">Transferase</keyword>
<evidence type="ECO:0000256" key="3">
    <source>
        <dbReference type="ARBA" id="ARBA00022695"/>
    </source>
</evidence>
<proteinExistence type="inferred from homology"/>
<dbReference type="Gene3D" id="3.40.50.300">
    <property type="entry name" value="P-loop containing nucleotide triphosphate hydrolases"/>
    <property type="match status" value="1"/>
</dbReference>
<accession>A0A3B0R771</accession>
<dbReference type="Gene3D" id="1.20.272.10">
    <property type="match status" value="1"/>
</dbReference>
<dbReference type="EMBL" id="UOEE01000061">
    <property type="protein sequence ID" value="VAV88332.1"/>
    <property type="molecule type" value="Genomic_DNA"/>
</dbReference>
<sequence length="346" mass="37377">MKQNASGFDRFIKRPDKQVYAALVFGNDQGQVSERASSLKKTWLGKDPDPFALSLFCAGELAANQGSLADELNAYSMSGGARLVQVKHPAAEEVKQIIAVIKAFDTEQPSPVAHLLVEAAALNPSSALRKAFETSKSHAIALACYPDKAGDVASYARNFLRDAGHSIQPDALALLVDSVPRDQRILRLELEKLVCYIADQPGIVVETTHIQAIICQAGDASLDDLVFSCTEGNGDAADQALQRALEAGQAPVMIVRAIARHLYRLHEVTANMQNGAGVSSAMAKLRPPVFIMHRQRFTRQCQRWSPARLQTALAQAIQTERALKSNAAAANSRLGRYVLAVAAVSH</sequence>
<dbReference type="NCBIfam" id="TIGR01128">
    <property type="entry name" value="holA"/>
    <property type="match status" value="1"/>
</dbReference>
<dbReference type="GO" id="GO:0006261">
    <property type="term" value="P:DNA-templated DNA replication"/>
    <property type="evidence" value="ECO:0007669"/>
    <property type="project" value="TreeGrafter"/>
</dbReference>
<gene>
    <name evidence="8" type="ORF">MNBD_ALPHA06-460</name>
</gene>
<evidence type="ECO:0000256" key="5">
    <source>
        <dbReference type="ARBA" id="ARBA00022932"/>
    </source>
</evidence>
<keyword evidence="3" id="KW-0548">Nucleotidyltransferase</keyword>